<keyword evidence="3" id="KW-1185">Reference proteome</keyword>
<dbReference type="SMART" id="SM00065">
    <property type="entry name" value="GAF"/>
    <property type="match status" value="1"/>
</dbReference>
<dbReference type="SUPFAM" id="SSF55781">
    <property type="entry name" value="GAF domain-like"/>
    <property type="match status" value="1"/>
</dbReference>
<dbReference type="Proteomes" id="UP001596175">
    <property type="component" value="Unassembled WGS sequence"/>
</dbReference>
<dbReference type="InterPro" id="IPR029016">
    <property type="entry name" value="GAF-like_dom_sf"/>
</dbReference>
<reference evidence="3" key="1">
    <citation type="journal article" date="2019" name="Int. J. Syst. Evol. Microbiol.">
        <title>The Global Catalogue of Microorganisms (GCM) 10K type strain sequencing project: providing services to taxonomists for standard genome sequencing and annotation.</title>
        <authorList>
            <consortium name="The Broad Institute Genomics Platform"/>
            <consortium name="The Broad Institute Genome Sequencing Center for Infectious Disease"/>
            <person name="Wu L."/>
            <person name="Ma J."/>
        </authorList>
    </citation>
    <scope>NUCLEOTIDE SEQUENCE [LARGE SCALE GENOMIC DNA]</scope>
    <source>
        <strain evidence="3">XZYJ18</strain>
    </source>
</reference>
<evidence type="ECO:0000313" key="3">
    <source>
        <dbReference type="Proteomes" id="UP001596175"/>
    </source>
</evidence>
<dbReference type="InterPro" id="IPR025736">
    <property type="entry name" value="PucR_C-HTH_dom"/>
</dbReference>
<proteinExistence type="predicted"/>
<evidence type="ECO:0000259" key="1">
    <source>
        <dbReference type="SMART" id="SM00065"/>
    </source>
</evidence>
<dbReference type="EMBL" id="JBHSKG010000016">
    <property type="protein sequence ID" value="MFC5141494.1"/>
    <property type="molecule type" value="Genomic_DNA"/>
</dbReference>
<protein>
    <submittedName>
        <fullName evidence="2">Helix-turn-helix domain-containing protein</fullName>
    </submittedName>
</protein>
<gene>
    <name evidence="2" type="ORF">ACFPK1_24875</name>
</gene>
<name>A0ABV9ZQ04_9PSEU</name>
<sequence length="552" mass="58998">MTAAADILRALNADEPREALLARIARHTCTLARTDSCSVMLLDDTGERLVLTAGHALTERYRRDLEAQAPLLVHPSGRESDLPAARAVRERRTVVLRDVAATEATWPWRELALAEGIRSLLAVPLGGADGRELAGVLVGYTGHVRDLAADELAAAELMAQYAGTVLRTAELRAAEHATIRRLERAEQQDRALLRLLLDDAGLDGVLDALAGALDASVTLETPEGSPLGRAGPEVPGVPPVTRTRALRRALAAVDDDRTVVRAPLGSSVCAWVVPIAVADELAARLWVARRDGWADRSVIERFSLLLALELLKRRRAVETELRLTRDLAVELVSGTGDERSLLDRSDALHHDLRRPHTVVLAPPGTAPAALLGGSPLVGEHEGALAVLVPEADRGRLAAALAGAAGPVVIGPTVTATDGYPPAWRVVRTAHALAAEAGTTGVLDLDDLGVAVLLLETGTPDGLRRLAAHRLGALEEHDRTRGTDLVATLREWVRRGCATADTARALHVHPHTISYRLRRVAELAGTDPRRQEGLFELQVALMVRAVQACAARP</sequence>
<dbReference type="RefSeq" id="WP_378023639.1">
    <property type="nucleotide sequence ID" value="NZ_JBHSKG010000016.1"/>
</dbReference>
<dbReference type="Gene3D" id="1.10.10.2840">
    <property type="entry name" value="PucR C-terminal helix-turn-helix domain"/>
    <property type="match status" value="1"/>
</dbReference>
<dbReference type="PANTHER" id="PTHR33744:SF1">
    <property type="entry name" value="DNA-BINDING TRANSCRIPTIONAL ACTIVATOR ADER"/>
    <property type="match status" value="1"/>
</dbReference>
<dbReference type="Pfam" id="PF13185">
    <property type="entry name" value="GAF_2"/>
    <property type="match status" value="1"/>
</dbReference>
<dbReference type="Gene3D" id="3.30.450.40">
    <property type="match status" value="1"/>
</dbReference>
<dbReference type="PANTHER" id="PTHR33744">
    <property type="entry name" value="CARBOHYDRATE DIACID REGULATOR"/>
    <property type="match status" value="1"/>
</dbReference>
<accession>A0ABV9ZQ04</accession>
<organism evidence="2 3">
    <name type="scientific">Actinomycetospora rhizophila</name>
    <dbReference type="NCBI Taxonomy" id="1416876"/>
    <lineage>
        <taxon>Bacteria</taxon>
        <taxon>Bacillati</taxon>
        <taxon>Actinomycetota</taxon>
        <taxon>Actinomycetes</taxon>
        <taxon>Pseudonocardiales</taxon>
        <taxon>Pseudonocardiaceae</taxon>
        <taxon>Actinomycetospora</taxon>
    </lineage>
</organism>
<dbReference type="Pfam" id="PF13556">
    <property type="entry name" value="HTH_30"/>
    <property type="match status" value="1"/>
</dbReference>
<dbReference type="InterPro" id="IPR003018">
    <property type="entry name" value="GAF"/>
</dbReference>
<dbReference type="InterPro" id="IPR042070">
    <property type="entry name" value="PucR_C-HTH_sf"/>
</dbReference>
<feature type="domain" description="GAF" evidence="1">
    <location>
        <begin position="16"/>
        <end position="176"/>
    </location>
</feature>
<evidence type="ECO:0000313" key="2">
    <source>
        <dbReference type="EMBL" id="MFC5141494.1"/>
    </source>
</evidence>
<comment type="caution">
    <text evidence="2">The sequence shown here is derived from an EMBL/GenBank/DDBJ whole genome shotgun (WGS) entry which is preliminary data.</text>
</comment>
<dbReference type="InterPro" id="IPR051448">
    <property type="entry name" value="CdaR-like_regulators"/>
</dbReference>